<dbReference type="OrthoDB" id="9804590at2"/>
<dbReference type="InterPro" id="IPR029063">
    <property type="entry name" value="SAM-dependent_MTases_sf"/>
</dbReference>
<dbReference type="SUPFAM" id="SSF50249">
    <property type="entry name" value="Nucleic acid-binding proteins"/>
    <property type="match status" value="1"/>
</dbReference>
<feature type="active site" evidence="5">
    <location>
        <position position="412"/>
    </location>
</feature>
<dbReference type="PANTHER" id="PTHR11061:SF30">
    <property type="entry name" value="TRNA (URACIL(54)-C(5))-METHYLTRANSFERASE"/>
    <property type="match status" value="1"/>
</dbReference>
<evidence type="ECO:0000256" key="3">
    <source>
        <dbReference type="ARBA" id="ARBA00022691"/>
    </source>
</evidence>
<dbReference type="FunFam" id="2.40.50.140:FF:000097">
    <property type="entry name" value="23S rRNA (uracil(1939)-C(5))-methyltransferase RlmD"/>
    <property type="match status" value="1"/>
</dbReference>
<name>A0A1B8RSK2_9CLOT</name>
<dbReference type="eggNOG" id="COG2265">
    <property type="taxonomic scope" value="Bacteria"/>
</dbReference>
<feature type="binding site" evidence="4">
    <location>
        <position position="316"/>
    </location>
    <ligand>
        <name>S-adenosyl-L-methionine</name>
        <dbReference type="ChEBI" id="CHEBI:59789"/>
    </ligand>
</feature>
<dbReference type="GO" id="GO:0070041">
    <property type="term" value="F:rRNA (uridine-C5-)-methyltransferase activity"/>
    <property type="evidence" value="ECO:0007669"/>
    <property type="project" value="UniProtKB-ARBA"/>
</dbReference>
<dbReference type="InterPro" id="IPR010280">
    <property type="entry name" value="U5_MeTrfase_fam"/>
</dbReference>
<dbReference type="Gene3D" id="3.40.50.150">
    <property type="entry name" value="Vaccinia Virus protein VP39"/>
    <property type="match status" value="1"/>
</dbReference>
<evidence type="ECO:0000256" key="5">
    <source>
        <dbReference type="PROSITE-ProRule" id="PRU10015"/>
    </source>
</evidence>
<dbReference type="Proteomes" id="UP000092714">
    <property type="component" value="Unassembled WGS sequence"/>
</dbReference>
<feature type="binding site" evidence="4">
    <location>
        <position position="287"/>
    </location>
    <ligand>
        <name>S-adenosyl-L-methionine</name>
        <dbReference type="ChEBI" id="CHEBI:59789"/>
    </ligand>
</feature>
<dbReference type="InterPro" id="IPR002792">
    <property type="entry name" value="TRAM_dom"/>
</dbReference>
<dbReference type="PROSITE" id="PS01231">
    <property type="entry name" value="TRMA_2"/>
    <property type="match status" value="1"/>
</dbReference>
<dbReference type="AlphaFoldDB" id="A0A1B8RSK2"/>
<dbReference type="CDD" id="cd02440">
    <property type="entry name" value="AdoMet_MTases"/>
    <property type="match status" value="1"/>
</dbReference>
<dbReference type="FunFam" id="3.40.50.150:FF:000009">
    <property type="entry name" value="23S rRNA (Uracil(1939)-C(5))-methyltransferase RlmD"/>
    <property type="match status" value="1"/>
</dbReference>
<proteinExistence type="inferred from homology"/>
<dbReference type="PROSITE" id="PS01230">
    <property type="entry name" value="TRMA_1"/>
    <property type="match status" value="1"/>
</dbReference>
<dbReference type="SUPFAM" id="SSF53335">
    <property type="entry name" value="S-adenosyl-L-methionine-dependent methyltransferases"/>
    <property type="match status" value="1"/>
</dbReference>
<evidence type="ECO:0000313" key="7">
    <source>
        <dbReference type="EMBL" id="OBY11736.1"/>
    </source>
</evidence>
<evidence type="ECO:0000256" key="4">
    <source>
        <dbReference type="PROSITE-ProRule" id="PRU01024"/>
    </source>
</evidence>
<dbReference type="NCBIfam" id="TIGR00479">
    <property type="entry name" value="rumA"/>
    <property type="match status" value="1"/>
</dbReference>
<protein>
    <submittedName>
        <fullName evidence="7">23S rRNA (Uracil-5-)-methyltransferase RumA</fullName>
    </submittedName>
</protein>
<keyword evidence="3 4" id="KW-0949">S-adenosyl-L-methionine</keyword>
<evidence type="ECO:0000256" key="1">
    <source>
        <dbReference type="ARBA" id="ARBA00022603"/>
    </source>
</evidence>
<dbReference type="Pfam" id="PF01938">
    <property type="entry name" value="TRAM"/>
    <property type="match status" value="1"/>
</dbReference>
<accession>A0A1B8RSK2</accession>
<dbReference type="RefSeq" id="WP_065254421.1">
    <property type="nucleotide sequence ID" value="NZ_JAQLCW010000009.1"/>
</dbReference>
<feature type="domain" description="TRAM" evidence="6">
    <location>
        <begin position="1"/>
        <end position="59"/>
    </location>
</feature>
<keyword evidence="1 4" id="KW-0489">Methyltransferase</keyword>
<gene>
    <name evidence="7" type="ORF">CP373A1_04950</name>
</gene>
<dbReference type="FunFam" id="2.40.50.1070:FF:000003">
    <property type="entry name" value="23S rRNA (Uracil-5-)-methyltransferase RumA"/>
    <property type="match status" value="1"/>
</dbReference>
<sequence length="456" mass="51525">MVEKNKEYVLDIVAQGYEGEGIAKIDSYPIFISGALTEEKVRVKIIKVKKNYAYGKIEEIIAPSLDREVEKCTYYKRCGGCSIQHMSYKKQLDFKWERVKDCISKIGGLSEDIVSYPLGMDTNPYRYRNKVQLPIGKVNGEVVVGFYAPRSHNIIDIDTCLIQDEVADKVAILTKQWIKKYNLEPVTIDGEFNPNGILRHIMIRRGFKTKEVMVVLVVTKKDIPHIEEFKRLIIENVKEIKSIVLNINSKNTNVILGTECINLYGSDIIQDYIGDFKFNISPLSFFQVNPIQTEVLYNKTLEFANLSGEEVVFDAYCGTGTITLFLSQKAKMVYGVEIIEPAIVNAKENAKLNSVNNAEFFVGKSEEVIPELISKGIEADVIVVDPPRKGCDIKLLEAIGKTRPERVVYVSCDPSTLGRDLKILEEQGYKTIEVQPVDMFPQTAHIENVALLVKDC</sequence>
<feature type="active site" description="Nucleophile" evidence="4">
    <location>
        <position position="412"/>
    </location>
</feature>
<evidence type="ECO:0000256" key="2">
    <source>
        <dbReference type="ARBA" id="ARBA00022679"/>
    </source>
</evidence>
<evidence type="ECO:0000313" key="8">
    <source>
        <dbReference type="Proteomes" id="UP000092714"/>
    </source>
</evidence>
<feature type="binding site" evidence="4">
    <location>
        <position position="385"/>
    </location>
    <ligand>
        <name>S-adenosyl-L-methionine</name>
        <dbReference type="ChEBI" id="CHEBI:59789"/>
    </ligand>
</feature>
<dbReference type="EMBL" id="MAPZ01000011">
    <property type="protein sequence ID" value="OBY11736.1"/>
    <property type="molecule type" value="Genomic_DNA"/>
</dbReference>
<dbReference type="PANTHER" id="PTHR11061">
    <property type="entry name" value="RNA M5U METHYLTRANSFERASE"/>
    <property type="match status" value="1"/>
</dbReference>
<comment type="caution">
    <text evidence="7">The sequence shown here is derived from an EMBL/GenBank/DDBJ whole genome shotgun (WGS) entry which is preliminary data.</text>
</comment>
<comment type="similarity">
    <text evidence="4">Belongs to the class I-like SAM-binding methyltransferase superfamily. RNA M5U methyltransferase family.</text>
</comment>
<dbReference type="InterPro" id="IPR030391">
    <property type="entry name" value="MeTrfase_TrmA_CS"/>
</dbReference>
<keyword evidence="2 4" id="KW-0808">Transferase</keyword>
<dbReference type="PROSITE" id="PS51687">
    <property type="entry name" value="SAM_MT_RNA_M5U"/>
    <property type="match status" value="1"/>
</dbReference>
<dbReference type="GO" id="GO:0070475">
    <property type="term" value="P:rRNA base methylation"/>
    <property type="evidence" value="ECO:0007669"/>
    <property type="project" value="TreeGrafter"/>
</dbReference>
<dbReference type="InterPro" id="IPR030390">
    <property type="entry name" value="MeTrfase_TrmA_AS"/>
</dbReference>
<dbReference type="PROSITE" id="PS50926">
    <property type="entry name" value="TRAM"/>
    <property type="match status" value="1"/>
</dbReference>
<organism evidence="7 8">
    <name type="scientific">Clostridium paraputrificum</name>
    <dbReference type="NCBI Taxonomy" id="29363"/>
    <lineage>
        <taxon>Bacteria</taxon>
        <taxon>Bacillati</taxon>
        <taxon>Bacillota</taxon>
        <taxon>Clostridia</taxon>
        <taxon>Eubacteriales</taxon>
        <taxon>Clostridiaceae</taxon>
        <taxon>Clostridium</taxon>
    </lineage>
</organism>
<feature type="binding site" evidence="4">
    <location>
        <position position="337"/>
    </location>
    <ligand>
        <name>S-adenosyl-L-methionine</name>
        <dbReference type="ChEBI" id="CHEBI:59789"/>
    </ligand>
</feature>
<reference evidence="7 8" key="1">
    <citation type="submission" date="2016-06" db="EMBL/GenBank/DDBJ databases">
        <authorList>
            <person name="Kjaerup R.B."/>
            <person name="Dalgaard T.S."/>
            <person name="Juul-Madsen H.R."/>
        </authorList>
    </citation>
    <scope>NUCLEOTIDE SEQUENCE [LARGE SCALE GENOMIC DNA]</scope>
    <source>
        <strain evidence="7 8">373-A1</strain>
    </source>
</reference>
<keyword evidence="8" id="KW-1185">Reference proteome</keyword>
<dbReference type="Gene3D" id="2.40.50.140">
    <property type="entry name" value="Nucleic acid-binding proteins"/>
    <property type="match status" value="1"/>
</dbReference>
<dbReference type="InterPro" id="IPR012340">
    <property type="entry name" value="NA-bd_OB-fold"/>
</dbReference>
<dbReference type="Pfam" id="PF05958">
    <property type="entry name" value="tRNA_U5-meth_tr"/>
    <property type="match status" value="1"/>
</dbReference>
<evidence type="ECO:0000259" key="6">
    <source>
        <dbReference type="PROSITE" id="PS50926"/>
    </source>
</evidence>
<dbReference type="Gene3D" id="2.40.50.1070">
    <property type="match status" value="1"/>
</dbReference>